<dbReference type="AlphaFoldDB" id="A0A1B2RXQ4"/>
<feature type="region of interest" description="Disordered" evidence="1">
    <location>
        <begin position="234"/>
        <end position="256"/>
    </location>
</feature>
<reference evidence="3" key="1">
    <citation type="journal article" date="2016" name="Insect Mol. Biol.">
        <title>Candidate egg case silk genes for the spider Argiope argentata from differential gene expression analyses.</title>
        <authorList>
            <person name="Chaw R.C."/>
            <person name="Arensburger P."/>
            <person name="Clarke T.H.III."/>
            <person name="Ayoub N.A."/>
            <person name="Hayashi C.Y."/>
        </authorList>
    </citation>
    <scope>NUCLEOTIDE SEQUENCE</scope>
</reference>
<evidence type="ECO:0000313" key="3">
    <source>
        <dbReference type="EMBL" id="AOC60774.1"/>
    </source>
</evidence>
<evidence type="ECO:0000256" key="1">
    <source>
        <dbReference type="SAM" id="MobiDB-lite"/>
    </source>
</evidence>
<protein>
    <submittedName>
        <fullName evidence="3">Egg case protein variant 2</fullName>
    </submittedName>
</protein>
<name>A0A1B2RXQ4_9ARAC</name>
<feature type="chain" id="PRO_5008541338" evidence="2">
    <location>
        <begin position="26"/>
        <end position="256"/>
    </location>
</feature>
<dbReference type="EMBL" id="KX343217">
    <property type="protein sequence ID" value="AOC60774.1"/>
    <property type="molecule type" value="mRNA"/>
</dbReference>
<feature type="non-terminal residue" evidence="3">
    <location>
        <position position="256"/>
    </location>
</feature>
<accession>A0A1B2RXQ4</accession>
<feature type="compositionally biased region" description="Low complexity" evidence="1">
    <location>
        <begin position="234"/>
        <end position="244"/>
    </location>
</feature>
<feature type="signal peptide" evidence="2">
    <location>
        <begin position="1"/>
        <end position="25"/>
    </location>
</feature>
<organism evidence="3">
    <name type="scientific">Argiope argentata</name>
    <dbReference type="NCBI Taxonomy" id="233271"/>
    <lineage>
        <taxon>Eukaryota</taxon>
        <taxon>Metazoa</taxon>
        <taxon>Ecdysozoa</taxon>
        <taxon>Arthropoda</taxon>
        <taxon>Chelicerata</taxon>
        <taxon>Arachnida</taxon>
        <taxon>Araneae</taxon>
        <taxon>Araneomorphae</taxon>
        <taxon>Entelegynae</taxon>
        <taxon>Araneoidea</taxon>
        <taxon>Araneidae</taxon>
        <taxon>Argiope</taxon>
    </lineage>
</organism>
<keyword evidence="2" id="KW-0732">Signal</keyword>
<proteinExistence type="evidence at transcript level"/>
<sequence>MHWKISKMLGPILFITISLSLGVNGFLISIPGRNCEDKCLVDCQDAECNVTYFAQLNPCSYSCIVNGQYNYYTEPDFQSCGTDKVCYQGQCLLSDSTYECRNIYGEDYISVENPGNPCTYLCIPMSGCGGVYSENIHNGCRCVVGNTLGRCRSGFCISNRRYLDPYYSLDSYPEGGPSSIGATAENAATNRGYVSFPEIVAISNGLTITPSGTPSGSADGVAVGSAIVDRRDSVASSGVGAAGATSDKISGAGGVR</sequence>
<evidence type="ECO:0000256" key="2">
    <source>
        <dbReference type="SAM" id="SignalP"/>
    </source>
</evidence>